<dbReference type="InterPro" id="IPR045242">
    <property type="entry name" value="Syntaxin"/>
</dbReference>
<keyword evidence="4 11" id="KW-0812">Transmembrane</keyword>
<dbReference type="EMBL" id="LT598462">
    <property type="protein sequence ID" value="SCU78920.1"/>
    <property type="molecule type" value="Genomic_DNA"/>
</dbReference>
<dbReference type="GO" id="GO:0006886">
    <property type="term" value="P:intracellular protein transport"/>
    <property type="evidence" value="ECO:0007669"/>
    <property type="project" value="InterPro"/>
</dbReference>
<dbReference type="InterPro" id="IPR000727">
    <property type="entry name" value="T_SNARE_dom"/>
</dbReference>
<evidence type="ECO:0000256" key="6">
    <source>
        <dbReference type="ARBA" id="ARBA00022989"/>
    </source>
</evidence>
<dbReference type="GO" id="GO:0000149">
    <property type="term" value="F:SNARE binding"/>
    <property type="evidence" value="ECO:0007669"/>
    <property type="project" value="TreeGrafter"/>
</dbReference>
<dbReference type="AlphaFoldDB" id="A0A1G4IQC6"/>
<evidence type="ECO:0000256" key="3">
    <source>
        <dbReference type="ARBA" id="ARBA00022448"/>
    </source>
</evidence>
<dbReference type="GO" id="GO:0031201">
    <property type="term" value="C:SNARE complex"/>
    <property type="evidence" value="ECO:0007669"/>
    <property type="project" value="TreeGrafter"/>
</dbReference>
<feature type="compositionally biased region" description="Acidic residues" evidence="10">
    <location>
        <begin position="349"/>
        <end position="360"/>
    </location>
</feature>
<keyword evidence="7" id="KW-0333">Golgi apparatus</keyword>
<evidence type="ECO:0000256" key="8">
    <source>
        <dbReference type="ARBA" id="ARBA00023054"/>
    </source>
</evidence>
<reference evidence="13 14" key="1">
    <citation type="submission" date="2016-03" db="EMBL/GenBank/DDBJ databases">
        <authorList>
            <person name="Devillers H."/>
        </authorList>
    </citation>
    <scope>NUCLEOTIDE SEQUENCE [LARGE SCALE GENOMIC DNA]</scope>
    <source>
        <strain evidence="13">CBS 11717</strain>
    </source>
</reference>
<comment type="similarity">
    <text evidence="2">Belongs to the syntaxin family.</text>
</comment>
<dbReference type="PROSITE" id="PS00914">
    <property type="entry name" value="SYNTAXIN"/>
    <property type="match status" value="1"/>
</dbReference>
<evidence type="ECO:0000313" key="13">
    <source>
        <dbReference type="EMBL" id="SCU78920.1"/>
    </source>
</evidence>
<protein>
    <submittedName>
        <fullName evidence="13">LAMI_0A06546g1_1</fullName>
    </submittedName>
</protein>
<evidence type="ECO:0000313" key="14">
    <source>
        <dbReference type="Proteomes" id="UP000191024"/>
    </source>
</evidence>
<evidence type="ECO:0000256" key="7">
    <source>
        <dbReference type="ARBA" id="ARBA00023034"/>
    </source>
</evidence>
<dbReference type="InterPro" id="IPR006012">
    <property type="entry name" value="Syntaxin/epimorphin_CS"/>
</dbReference>
<dbReference type="PROSITE" id="PS50192">
    <property type="entry name" value="T_SNARE"/>
    <property type="match status" value="1"/>
</dbReference>
<dbReference type="GO" id="GO:0048278">
    <property type="term" value="P:vesicle docking"/>
    <property type="evidence" value="ECO:0007669"/>
    <property type="project" value="TreeGrafter"/>
</dbReference>
<dbReference type="PANTHER" id="PTHR19957:SF83">
    <property type="entry name" value="SYNTAXIN-16"/>
    <property type="match status" value="1"/>
</dbReference>
<dbReference type="CDD" id="cd15845">
    <property type="entry name" value="SNARE_syntaxin16"/>
    <property type="match status" value="1"/>
</dbReference>
<evidence type="ECO:0000256" key="4">
    <source>
        <dbReference type="ARBA" id="ARBA00022692"/>
    </source>
</evidence>
<evidence type="ECO:0000256" key="11">
    <source>
        <dbReference type="SAM" id="Phobius"/>
    </source>
</evidence>
<feature type="region of interest" description="Disordered" evidence="10">
    <location>
        <begin position="325"/>
        <end position="360"/>
    </location>
</feature>
<accession>A0A1G4IQC6</accession>
<dbReference type="STRING" id="1230905.A0A1G4IQC6"/>
<keyword evidence="14" id="KW-1185">Reference proteome</keyword>
<dbReference type="GO" id="GO:0000139">
    <property type="term" value="C:Golgi membrane"/>
    <property type="evidence" value="ECO:0007669"/>
    <property type="project" value="UniProtKB-SubCell"/>
</dbReference>
<dbReference type="GO" id="GO:0005484">
    <property type="term" value="F:SNAP receptor activity"/>
    <property type="evidence" value="ECO:0007669"/>
    <property type="project" value="InterPro"/>
</dbReference>
<feature type="domain" description="T-SNARE coiled-coil homology" evidence="12">
    <location>
        <begin position="230"/>
        <end position="292"/>
    </location>
</feature>
<keyword evidence="5" id="KW-0653">Protein transport</keyword>
<dbReference type="GO" id="GO:0006906">
    <property type="term" value="P:vesicle fusion"/>
    <property type="evidence" value="ECO:0007669"/>
    <property type="project" value="TreeGrafter"/>
</dbReference>
<keyword evidence="6 11" id="KW-1133">Transmembrane helix</keyword>
<proteinExistence type="inferred from homology"/>
<evidence type="ECO:0000256" key="9">
    <source>
        <dbReference type="ARBA" id="ARBA00023136"/>
    </source>
</evidence>
<dbReference type="Gene3D" id="1.20.58.70">
    <property type="match status" value="1"/>
</dbReference>
<dbReference type="PANTHER" id="PTHR19957">
    <property type="entry name" value="SYNTAXIN"/>
    <property type="match status" value="1"/>
</dbReference>
<name>A0A1G4IQC6_9SACH</name>
<keyword evidence="9 11" id="KW-0472">Membrane</keyword>
<dbReference type="Pfam" id="PF05739">
    <property type="entry name" value="SNARE"/>
    <property type="match status" value="1"/>
</dbReference>
<evidence type="ECO:0000256" key="5">
    <source>
        <dbReference type="ARBA" id="ARBA00022927"/>
    </source>
</evidence>
<keyword evidence="8" id="KW-0175">Coiled coil</keyword>
<feature type="transmembrane region" description="Helical" evidence="11">
    <location>
        <begin position="304"/>
        <end position="321"/>
    </location>
</feature>
<keyword evidence="3" id="KW-0813">Transport</keyword>
<dbReference type="OrthoDB" id="10251371at2759"/>
<evidence type="ECO:0000259" key="12">
    <source>
        <dbReference type="PROSITE" id="PS50192"/>
    </source>
</evidence>
<sequence length="360" mass="41292">MFRDRTNLFLSYRRTFPHVRSVGALNQDPFSDLESAGNEESYPMVSMDTNKAGMLPPQFMDFSQKIDENLESAESKMLQLTRLYRKNALPGFEDKSSDEKEIEELSYQTIKGFQVCFNIIKQVETVLVTQRFRGQVLSRSDIVVLENLKKNCANRIQASSNKFRVLQNNYLKFLNKDDFKPLPSSSEDKNALVLLEEQQESNATTQQEIDSYSRQTLQRQNQQQVNVGNTAYLQRRDEEITQLARGVLEVSTIFREMQNLVIDQGTIVDRIDYNLENTVIELKGAQRELERASGYQKRTQKCKVILLLSLSVMVLFFFVMLKPHRGSSGSSPKIDNPPPTPDVSPVEPENPETNDPDNED</sequence>
<evidence type="ECO:0000256" key="2">
    <source>
        <dbReference type="ARBA" id="ARBA00009063"/>
    </source>
</evidence>
<organism evidence="13 14">
    <name type="scientific">Lachancea mirantina</name>
    <dbReference type="NCBI Taxonomy" id="1230905"/>
    <lineage>
        <taxon>Eukaryota</taxon>
        <taxon>Fungi</taxon>
        <taxon>Dikarya</taxon>
        <taxon>Ascomycota</taxon>
        <taxon>Saccharomycotina</taxon>
        <taxon>Saccharomycetes</taxon>
        <taxon>Saccharomycetales</taxon>
        <taxon>Saccharomycetaceae</taxon>
        <taxon>Lachancea</taxon>
    </lineage>
</organism>
<evidence type="ECO:0000256" key="1">
    <source>
        <dbReference type="ARBA" id="ARBA00004409"/>
    </source>
</evidence>
<dbReference type="Proteomes" id="UP000191024">
    <property type="component" value="Chromosome A"/>
</dbReference>
<dbReference type="SMART" id="SM00397">
    <property type="entry name" value="t_SNARE"/>
    <property type="match status" value="1"/>
</dbReference>
<comment type="subcellular location">
    <subcellularLocation>
        <location evidence="1">Golgi apparatus membrane</location>
        <topology evidence="1">Single-pass type IV membrane protein</topology>
    </subcellularLocation>
</comment>
<dbReference type="SUPFAM" id="SSF47661">
    <property type="entry name" value="t-snare proteins"/>
    <property type="match status" value="1"/>
</dbReference>
<dbReference type="InterPro" id="IPR010989">
    <property type="entry name" value="SNARE"/>
</dbReference>
<evidence type="ECO:0000256" key="10">
    <source>
        <dbReference type="SAM" id="MobiDB-lite"/>
    </source>
</evidence>
<gene>
    <name evidence="13" type="ORF">LAMI_0A06546G</name>
</gene>